<protein>
    <recommendedName>
        <fullName evidence="2">Pseudouridine synthase RsuA/RluA-like domain-containing protein</fullName>
    </recommendedName>
</protein>
<keyword evidence="4" id="KW-1185">Reference proteome</keyword>
<feature type="region of interest" description="Disordered" evidence="1">
    <location>
        <begin position="113"/>
        <end position="132"/>
    </location>
</feature>
<accession>A0ABD3SQT2</accession>
<dbReference type="InterPro" id="IPR006145">
    <property type="entry name" value="PsdUridine_synth_RsuA/RluA"/>
</dbReference>
<proteinExistence type="predicted"/>
<evidence type="ECO:0000313" key="4">
    <source>
        <dbReference type="Proteomes" id="UP001530377"/>
    </source>
</evidence>
<evidence type="ECO:0000256" key="1">
    <source>
        <dbReference type="SAM" id="MobiDB-lite"/>
    </source>
</evidence>
<feature type="compositionally biased region" description="Basic and acidic residues" evidence="1">
    <location>
        <begin position="283"/>
        <end position="297"/>
    </location>
</feature>
<dbReference type="InterPro" id="IPR050188">
    <property type="entry name" value="RluA_PseudoU_synthase"/>
</dbReference>
<dbReference type="PANTHER" id="PTHR21600:SF52">
    <property type="entry name" value="PSEUDOURIDINE SYNTHASE RSUA_RLUA-LIKE DOMAIN-CONTAINING PROTEIN"/>
    <property type="match status" value="1"/>
</dbReference>
<dbReference type="PANTHER" id="PTHR21600">
    <property type="entry name" value="MITOCHONDRIAL RNA PSEUDOURIDINE SYNTHASE"/>
    <property type="match status" value="1"/>
</dbReference>
<feature type="region of interest" description="Disordered" evidence="1">
    <location>
        <begin position="224"/>
        <end position="250"/>
    </location>
</feature>
<dbReference type="Proteomes" id="UP001530377">
    <property type="component" value="Unassembled WGS sequence"/>
</dbReference>
<evidence type="ECO:0000259" key="2">
    <source>
        <dbReference type="Pfam" id="PF00849"/>
    </source>
</evidence>
<dbReference type="InterPro" id="IPR020103">
    <property type="entry name" value="PsdUridine_synth_cat_dom_sf"/>
</dbReference>
<feature type="domain" description="Pseudouridine synthase RsuA/RluA-like" evidence="2">
    <location>
        <begin position="425"/>
        <end position="713"/>
    </location>
</feature>
<sequence>MARRVAAAATAVIMTVVNLRLLMHSSPSSFPSISLPSSTVIAYSPLFVTASAHVPTHRASSSSTVMPPRSLDRRHLATIATWTTPSFRSHSSSFVSHHHRTLSPRGVRRRLAHTARGGGRGHASTTGSDDDDCGGCYRSSAESLSTSPSSSSFGGGAPSFLLPSCWTHARRLANDDDDGTHRRGIGEHLRFDKHVCHVVVPEYDDGTNFTCEDVVRWVVDAASSSSSSSSCPIDYDSSAPSRHDYEKDHGGQTRRFRIYAEWNEGGEEMSSSSSSSSLAHLDPAYRHDPSLLPRERTTTNPPDDGIDDGTDGPYLIASELLALGSVWRLPYDAHRSKSIDRFDPRSGIKPTRLDVGDALETARPGDYFRVHFDPRRFVDANSYDWGKKTAHDDDGDPTIGKGKGYGYGNYNKPGVIVKRDDEAGYIIIDKPPNIPVHARVDNVLENVASCVGRMLWMERRELLEMVGSDGIDNSTSLSALDDDSKDIDDREVYANNDGLRVGDGAMGRRRRRRRRENQRGKRNVEQLVYVGTPQRLDQNTSGLLVVATKKSFASYFAGLLRAKTSGQLRGAAAVSPSCGVHKSYRCLVCILSNGNASASATAIVGDEIDRLGRYAILRHYLEPSIRSPKRFASIVPDDADDPESWSECLLRITRIGEACMVNGDDGNDLASSDALSRSLWGDHGRPIDCVAIVEIEVELLTGRTHQIRGQLAAEGYPLVGDVQYGGAVPNTSSLYRERCEGRVESFLDSERLALQCCSLEFLDPHRDDCCLDSDGSGRAKRSNRWNLFRLSSAFWTPFLDQYTKDVAHMATSGGNGFVKP</sequence>
<feature type="region of interest" description="Disordered" evidence="1">
    <location>
        <begin position="267"/>
        <end position="311"/>
    </location>
</feature>
<comment type="caution">
    <text evidence="3">The sequence shown here is derived from an EMBL/GenBank/DDBJ whole genome shotgun (WGS) entry which is preliminary data.</text>
</comment>
<dbReference type="Pfam" id="PF00849">
    <property type="entry name" value="PseudoU_synth_2"/>
    <property type="match status" value="1"/>
</dbReference>
<name>A0ABD3SQT2_9STRA</name>
<evidence type="ECO:0000313" key="3">
    <source>
        <dbReference type="EMBL" id="KAL3826638.1"/>
    </source>
</evidence>
<organism evidence="3 4">
    <name type="scientific">Cyclostephanos tholiformis</name>
    <dbReference type="NCBI Taxonomy" id="382380"/>
    <lineage>
        <taxon>Eukaryota</taxon>
        <taxon>Sar</taxon>
        <taxon>Stramenopiles</taxon>
        <taxon>Ochrophyta</taxon>
        <taxon>Bacillariophyta</taxon>
        <taxon>Coscinodiscophyceae</taxon>
        <taxon>Thalassiosirophycidae</taxon>
        <taxon>Stephanodiscales</taxon>
        <taxon>Stephanodiscaceae</taxon>
        <taxon>Cyclostephanos</taxon>
    </lineage>
</organism>
<reference evidence="3 4" key="1">
    <citation type="submission" date="2024-10" db="EMBL/GenBank/DDBJ databases">
        <title>Updated reference genomes for cyclostephanoid diatoms.</title>
        <authorList>
            <person name="Roberts W.R."/>
            <person name="Alverson A.J."/>
        </authorList>
    </citation>
    <scope>NUCLEOTIDE SEQUENCE [LARGE SCALE GENOMIC DNA]</scope>
    <source>
        <strain evidence="3 4">AJA228-03</strain>
    </source>
</reference>
<feature type="compositionally biased region" description="Basic and acidic residues" evidence="1">
    <location>
        <begin position="241"/>
        <end position="250"/>
    </location>
</feature>
<dbReference type="Gene3D" id="3.30.2350.10">
    <property type="entry name" value="Pseudouridine synthase"/>
    <property type="match status" value="1"/>
</dbReference>
<gene>
    <name evidence="3" type="ORF">ACHAXA_009079</name>
</gene>
<dbReference type="AlphaFoldDB" id="A0ABD3SQT2"/>
<dbReference type="EMBL" id="JALLPB020000017">
    <property type="protein sequence ID" value="KAL3826638.1"/>
    <property type="molecule type" value="Genomic_DNA"/>
</dbReference>
<dbReference type="SUPFAM" id="SSF55120">
    <property type="entry name" value="Pseudouridine synthase"/>
    <property type="match status" value="1"/>
</dbReference>